<keyword evidence="1" id="KW-1133">Transmembrane helix</keyword>
<organism evidence="2 3">
    <name type="scientific">Brevibacillus borstelensis AK1</name>
    <dbReference type="NCBI Taxonomy" id="1300222"/>
    <lineage>
        <taxon>Bacteria</taxon>
        <taxon>Bacillati</taxon>
        <taxon>Bacillota</taxon>
        <taxon>Bacilli</taxon>
        <taxon>Bacillales</taxon>
        <taxon>Paenibacillaceae</taxon>
        <taxon>Brevibacillus</taxon>
    </lineage>
</organism>
<evidence type="ECO:0000313" key="3">
    <source>
        <dbReference type="Proteomes" id="UP000012081"/>
    </source>
</evidence>
<dbReference type="Proteomes" id="UP000012081">
    <property type="component" value="Unassembled WGS sequence"/>
</dbReference>
<keyword evidence="1" id="KW-0472">Membrane</keyword>
<keyword evidence="1" id="KW-0812">Transmembrane</keyword>
<evidence type="ECO:0000256" key="1">
    <source>
        <dbReference type="SAM" id="Phobius"/>
    </source>
</evidence>
<dbReference type="GeneID" id="89498585"/>
<sequence>MKWVGVAALTVLALVLAWYELPRLTAEMKRERTVFLVITVTGWGLGSLLIFFPEMPGLTQLVDFLYRPLYPLIGKGSGNAGE</sequence>
<comment type="caution">
    <text evidence="2">The sequence shown here is derived from an EMBL/GenBank/DDBJ whole genome shotgun (WGS) entry which is preliminary data.</text>
</comment>
<reference evidence="2 3" key="1">
    <citation type="submission" date="2013-03" db="EMBL/GenBank/DDBJ databases">
        <title>Assembly of a new bacterial strain Brevibacillus borstelensis AK1.</title>
        <authorList>
            <person name="Rajan I."/>
            <person name="PoliReddy D."/>
            <person name="Sugumar T."/>
            <person name="Rathinam K."/>
            <person name="Alqarawi S."/>
            <person name="Khalil A.B."/>
            <person name="Sivakumar N."/>
        </authorList>
    </citation>
    <scope>NUCLEOTIDE SEQUENCE [LARGE SCALE GENOMIC DNA]</scope>
    <source>
        <strain evidence="2 3">AK1</strain>
    </source>
</reference>
<dbReference type="STRING" id="1300222.I532_14313"/>
<proteinExistence type="predicted"/>
<dbReference type="EMBL" id="APBN01000005">
    <property type="protein sequence ID" value="EMT52024.1"/>
    <property type="molecule type" value="Genomic_DNA"/>
</dbReference>
<dbReference type="AlphaFoldDB" id="M8D6Z8"/>
<keyword evidence="3" id="KW-1185">Reference proteome</keyword>
<evidence type="ECO:0000313" key="2">
    <source>
        <dbReference type="EMBL" id="EMT52024.1"/>
    </source>
</evidence>
<dbReference type="OrthoDB" id="2970258at2"/>
<accession>M8D6Z8</accession>
<dbReference type="RefSeq" id="WP_003389043.1">
    <property type="nucleotide sequence ID" value="NZ_APBN01000005.1"/>
</dbReference>
<name>M8D6Z8_9BACL</name>
<protein>
    <submittedName>
        <fullName evidence="2">Uncharacterized protein</fullName>
    </submittedName>
</protein>
<gene>
    <name evidence="2" type="ORF">I532_14313</name>
</gene>
<feature type="transmembrane region" description="Helical" evidence="1">
    <location>
        <begin position="33"/>
        <end position="52"/>
    </location>
</feature>
<dbReference type="PATRIC" id="fig|1300222.3.peg.2991"/>